<dbReference type="Pfam" id="PF01926">
    <property type="entry name" value="MMR_HSR1"/>
    <property type="match status" value="1"/>
</dbReference>
<feature type="binding site" evidence="10">
    <location>
        <position position="252"/>
    </location>
    <ligand>
        <name>K(+)</name>
        <dbReference type="ChEBI" id="CHEBI:29103"/>
    </ligand>
</feature>
<feature type="binding site" evidence="10">
    <location>
        <position position="255"/>
    </location>
    <ligand>
        <name>K(+)</name>
        <dbReference type="ChEBI" id="CHEBI:29103"/>
    </ligand>
</feature>
<dbReference type="InterPro" id="IPR027417">
    <property type="entry name" value="P-loop_NTPase"/>
</dbReference>
<evidence type="ECO:0000256" key="5">
    <source>
        <dbReference type="ARBA" id="ARBA00022741"/>
    </source>
</evidence>
<evidence type="ECO:0000256" key="1">
    <source>
        <dbReference type="ARBA" id="ARBA00011043"/>
    </source>
</evidence>
<comment type="subcellular location">
    <subcellularLocation>
        <location evidence="10">Cytoplasm</location>
    </subcellularLocation>
</comment>
<keyword evidence="8 10" id="KW-0630">Potassium</keyword>
<dbReference type="HAMAP" id="MF_00379">
    <property type="entry name" value="GTPase_MnmE"/>
    <property type="match status" value="1"/>
</dbReference>
<dbReference type="SUPFAM" id="SSF52540">
    <property type="entry name" value="P-loop containing nucleoside triphosphate hydrolases"/>
    <property type="match status" value="1"/>
</dbReference>
<dbReference type="InterPro" id="IPR005225">
    <property type="entry name" value="Small_GTP-bd"/>
</dbReference>
<comment type="caution">
    <text evidence="13">The sequence shown here is derived from an EMBL/GenBank/DDBJ whole genome shotgun (WGS) entry which is preliminary data.</text>
</comment>
<keyword evidence="6 10" id="KW-0378">Hydrolase</keyword>
<feature type="binding site" evidence="10">
    <location>
        <position position="22"/>
    </location>
    <ligand>
        <name>(6S)-5-formyl-5,6,7,8-tetrahydrofolate</name>
        <dbReference type="ChEBI" id="CHEBI:57457"/>
    </ligand>
</feature>
<feature type="binding site" evidence="10">
    <location>
        <position position="459"/>
    </location>
    <ligand>
        <name>(6S)-5-formyl-5,6,7,8-tetrahydrofolate</name>
        <dbReference type="ChEBI" id="CHEBI:57457"/>
    </ligand>
</feature>
<dbReference type="InterPro" id="IPR031168">
    <property type="entry name" value="G_TrmE"/>
</dbReference>
<dbReference type="InterPro" id="IPR025867">
    <property type="entry name" value="MnmE_helical"/>
</dbReference>
<name>A0A9D1TZL9_9STAP</name>
<dbReference type="InterPro" id="IPR027266">
    <property type="entry name" value="TrmE/GcvT-like"/>
</dbReference>
<dbReference type="Gene3D" id="1.20.120.430">
    <property type="entry name" value="tRNA modification GTPase MnmE domain 2"/>
    <property type="match status" value="1"/>
</dbReference>
<evidence type="ECO:0000256" key="7">
    <source>
        <dbReference type="ARBA" id="ARBA00022842"/>
    </source>
</evidence>
<protein>
    <recommendedName>
        <fullName evidence="10">tRNA modification GTPase MnmE</fullName>
        <ecNumber evidence="10">3.6.-.-</ecNumber>
    </recommendedName>
</protein>
<accession>A0A9D1TZL9</accession>
<dbReference type="InterPro" id="IPR027368">
    <property type="entry name" value="MnmE_dom2"/>
</dbReference>
<dbReference type="InterPro" id="IPR006073">
    <property type="entry name" value="GTP-bd"/>
</dbReference>
<comment type="caution">
    <text evidence="10">Lacks conserved residue(s) required for the propagation of feature annotation.</text>
</comment>
<dbReference type="GO" id="GO:0046872">
    <property type="term" value="F:metal ion binding"/>
    <property type="evidence" value="ECO:0007669"/>
    <property type="project" value="UniProtKB-KW"/>
</dbReference>
<feature type="binding site" evidence="10">
    <location>
        <position position="124"/>
    </location>
    <ligand>
        <name>(6S)-5-formyl-5,6,7,8-tetrahydrofolate</name>
        <dbReference type="ChEBI" id="CHEBI:57457"/>
    </ligand>
</feature>
<dbReference type="PANTHER" id="PTHR42714:SF2">
    <property type="entry name" value="TRNA MODIFICATION GTPASE GTPBP3, MITOCHONDRIAL"/>
    <property type="match status" value="1"/>
</dbReference>
<evidence type="ECO:0000256" key="10">
    <source>
        <dbReference type="HAMAP-Rule" id="MF_00379"/>
    </source>
</evidence>
<dbReference type="EMBL" id="DXHR01000022">
    <property type="protein sequence ID" value="HIW12783.1"/>
    <property type="molecule type" value="Genomic_DNA"/>
</dbReference>
<keyword evidence="9 10" id="KW-0342">GTP-binding</keyword>
<evidence type="ECO:0000256" key="8">
    <source>
        <dbReference type="ARBA" id="ARBA00022958"/>
    </source>
</evidence>
<comment type="subunit">
    <text evidence="10">Homodimer. Heterotetramer of two MnmE and two MnmG subunits.</text>
</comment>
<sequence>MQLETISSISTPVGEGAIAIVRLSGVDAVEIADTLYKGAGPLSSVDSHTINYGHIVDPETGESVEEVMAAVMRAPKTYTREDIVEINCHGGIHTVNRVLQLTLKHGARMAEPGEFTKRAFLNGRIDLSQAEGVMDFIRSKTTEASKVANQQMQGRLKTYVESLRQSILNILAQVEVNIDYPEYDDVEEATTSFLLEEAKKVETEIEKLLKSSSQGKILREGLSTVIVGRPNVGKSSLLNYFIQDNKAIVTDVAGTTRDILEEYVNVNGIPLKLVDTAGIRDTDDIVEKIGVERSRQALIQAELILYVVNNNEPLTDEDIEILDSVSDQKVIVIVNKLDLETKFDTEDLGRRYPDMAVVGTSIINSTGVDDLEDRIAELFFEGSIQSTDSTYVSNNRHIGLLEDAKRAITDAIESAEMDVPVDIIQIDLVKTWELLGEVIGEDVSEQLIDQLFSQFCLGK</sequence>
<evidence type="ECO:0000259" key="12">
    <source>
        <dbReference type="PROSITE" id="PS51709"/>
    </source>
</evidence>
<evidence type="ECO:0000256" key="11">
    <source>
        <dbReference type="RuleBase" id="RU003313"/>
    </source>
</evidence>
<evidence type="ECO:0000256" key="9">
    <source>
        <dbReference type="ARBA" id="ARBA00023134"/>
    </source>
</evidence>
<dbReference type="GO" id="GO:0002098">
    <property type="term" value="P:tRNA wobble uridine modification"/>
    <property type="evidence" value="ECO:0007669"/>
    <property type="project" value="TreeGrafter"/>
</dbReference>
<gene>
    <name evidence="10 13" type="primary">mnmE</name>
    <name evidence="10" type="synonym">trmE</name>
    <name evidence="13" type="ORF">H9891_06435</name>
</gene>
<comment type="cofactor">
    <cofactor evidence="10">
        <name>K(+)</name>
        <dbReference type="ChEBI" id="CHEBI:29103"/>
    </cofactor>
    <text evidence="10">Binds 1 potassium ion per subunit.</text>
</comment>
<keyword evidence="2 10" id="KW-0963">Cytoplasm</keyword>
<dbReference type="Gene3D" id="3.30.1360.120">
    <property type="entry name" value="Probable tRNA modification gtpase trme, domain 1"/>
    <property type="match status" value="1"/>
</dbReference>
<dbReference type="NCBIfam" id="TIGR00231">
    <property type="entry name" value="small_GTP"/>
    <property type="match status" value="1"/>
</dbReference>
<dbReference type="NCBIfam" id="TIGR00450">
    <property type="entry name" value="mnmE_trmE_thdF"/>
    <property type="match status" value="1"/>
</dbReference>
<reference evidence="13" key="1">
    <citation type="journal article" date="2021" name="PeerJ">
        <title>Extensive microbial diversity within the chicken gut microbiome revealed by metagenomics and culture.</title>
        <authorList>
            <person name="Gilroy R."/>
            <person name="Ravi A."/>
            <person name="Getino M."/>
            <person name="Pursley I."/>
            <person name="Horton D.L."/>
            <person name="Alikhan N.F."/>
            <person name="Baker D."/>
            <person name="Gharbi K."/>
            <person name="Hall N."/>
            <person name="Watson M."/>
            <person name="Adriaenssens E.M."/>
            <person name="Foster-Nyarko E."/>
            <person name="Jarju S."/>
            <person name="Secka A."/>
            <person name="Antonio M."/>
            <person name="Oren A."/>
            <person name="Chaudhuri R.R."/>
            <person name="La Ragione R."/>
            <person name="Hildebrand F."/>
            <person name="Pallen M.J."/>
        </authorList>
    </citation>
    <scope>NUCLEOTIDE SEQUENCE</scope>
    <source>
        <strain evidence="13">ChiHjej13B12-752</strain>
    </source>
</reference>
<dbReference type="PANTHER" id="PTHR42714">
    <property type="entry name" value="TRNA MODIFICATION GTPASE GTPBP3"/>
    <property type="match status" value="1"/>
</dbReference>
<feature type="binding site" evidence="10">
    <location>
        <position position="231"/>
    </location>
    <ligand>
        <name>K(+)</name>
        <dbReference type="ChEBI" id="CHEBI:29103"/>
    </ligand>
</feature>
<evidence type="ECO:0000256" key="2">
    <source>
        <dbReference type="ARBA" id="ARBA00022490"/>
    </source>
</evidence>
<dbReference type="Proteomes" id="UP000823989">
    <property type="component" value="Unassembled WGS sequence"/>
</dbReference>
<dbReference type="EC" id="3.6.-.-" evidence="10"/>
<evidence type="ECO:0000313" key="14">
    <source>
        <dbReference type="Proteomes" id="UP000823989"/>
    </source>
</evidence>
<dbReference type="InterPro" id="IPR018948">
    <property type="entry name" value="GTP-bd_TrmE_N"/>
</dbReference>
<reference evidence="13" key="2">
    <citation type="submission" date="2021-04" db="EMBL/GenBank/DDBJ databases">
        <authorList>
            <person name="Gilroy R."/>
        </authorList>
    </citation>
    <scope>NUCLEOTIDE SEQUENCE</scope>
    <source>
        <strain evidence="13">ChiHjej13B12-752</strain>
    </source>
</reference>
<dbReference type="SUPFAM" id="SSF116878">
    <property type="entry name" value="TrmE connector domain"/>
    <property type="match status" value="1"/>
</dbReference>
<dbReference type="GO" id="GO:0030488">
    <property type="term" value="P:tRNA methylation"/>
    <property type="evidence" value="ECO:0007669"/>
    <property type="project" value="TreeGrafter"/>
</dbReference>
<dbReference type="FunFam" id="3.30.1360.120:FF:000003">
    <property type="entry name" value="tRNA modification GTPase MnmE"/>
    <property type="match status" value="1"/>
</dbReference>
<evidence type="ECO:0000256" key="4">
    <source>
        <dbReference type="ARBA" id="ARBA00022723"/>
    </source>
</evidence>
<organism evidence="13 14">
    <name type="scientific">Candidatus Salinicoccus stercoripullorum</name>
    <dbReference type="NCBI Taxonomy" id="2838756"/>
    <lineage>
        <taxon>Bacteria</taxon>
        <taxon>Bacillati</taxon>
        <taxon>Bacillota</taxon>
        <taxon>Bacilli</taxon>
        <taxon>Bacillales</taxon>
        <taxon>Staphylococcaceae</taxon>
        <taxon>Salinicoccus</taxon>
    </lineage>
</organism>
<feature type="binding site" evidence="10">
    <location>
        <begin position="250"/>
        <end position="256"/>
    </location>
    <ligand>
        <name>GTP</name>
        <dbReference type="ChEBI" id="CHEBI:37565"/>
    </ligand>
</feature>
<feature type="binding site" evidence="10">
    <location>
        <position position="85"/>
    </location>
    <ligand>
        <name>(6S)-5-formyl-5,6,7,8-tetrahydrofolate</name>
        <dbReference type="ChEBI" id="CHEBI:57457"/>
    </ligand>
</feature>
<dbReference type="GO" id="GO:0003924">
    <property type="term" value="F:GTPase activity"/>
    <property type="evidence" value="ECO:0007669"/>
    <property type="project" value="UniProtKB-UniRule"/>
</dbReference>
<keyword evidence="4 10" id="KW-0479">Metal-binding</keyword>
<dbReference type="CDD" id="cd04164">
    <property type="entry name" value="trmE"/>
    <property type="match status" value="1"/>
</dbReference>
<feature type="binding site" evidence="10">
    <location>
        <position position="250"/>
    </location>
    <ligand>
        <name>K(+)</name>
        <dbReference type="ChEBI" id="CHEBI:29103"/>
    </ligand>
</feature>
<dbReference type="Pfam" id="PF12631">
    <property type="entry name" value="MnmE_helical"/>
    <property type="match status" value="1"/>
</dbReference>
<feature type="binding site" evidence="10">
    <location>
        <position position="235"/>
    </location>
    <ligand>
        <name>Mg(2+)</name>
        <dbReference type="ChEBI" id="CHEBI:18420"/>
    </ligand>
</feature>
<dbReference type="Pfam" id="PF10396">
    <property type="entry name" value="TrmE_N"/>
    <property type="match status" value="1"/>
</dbReference>
<keyword evidence="3 10" id="KW-0819">tRNA processing</keyword>
<proteinExistence type="inferred from homology"/>
<feature type="binding site" evidence="10">
    <location>
        <position position="256"/>
    </location>
    <ligand>
        <name>Mg(2+)</name>
        <dbReference type="ChEBI" id="CHEBI:18420"/>
    </ligand>
</feature>
<feature type="binding site" evidence="10">
    <location>
        <begin position="275"/>
        <end position="278"/>
    </location>
    <ligand>
        <name>GTP</name>
        <dbReference type="ChEBI" id="CHEBI:37565"/>
    </ligand>
</feature>
<dbReference type="PROSITE" id="PS51709">
    <property type="entry name" value="G_TRME"/>
    <property type="match status" value="1"/>
</dbReference>
<dbReference type="InterPro" id="IPR004520">
    <property type="entry name" value="GTPase_MnmE"/>
</dbReference>
<evidence type="ECO:0000313" key="13">
    <source>
        <dbReference type="EMBL" id="HIW12783.1"/>
    </source>
</evidence>
<dbReference type="GO" id="GO:0005525">
    <property type="term" value="F:GTP binding"/>
    <property type="evidence" value="ECO:0007669"/>
    <property type="project" value="UniProtKB-UniRule"/>
</dbReference>
<comment type="similarity">
    <text evidence="1 10 11">Belongs to the TRAFAC class TrmE-Era-EngA-EngB-Septin-like GTPase superfamily. TrmE GTPase family.</text>
</comment>
<keyword evidence="5 10" id="KW-0547">Nucleotide-binding</keyword>
<comment type="function">
    <text evidence="10">Exhibits a very high intrinsic GTPase hydrolysis rate. Involved in the addition of a carboxymethylaminomethyl (cmnm) group at the wobble position (U34) of certain tRNAs, forming tRNA-cmnm(5)s(2)U34.</text>
</comment>
<dbReference type="GO" id="GO:0005829">
    <property type="term" value="C:cytosol"/>
    <property type="evidence" value="ECO:0007669"/>
    <property type="project" value="TreeGrafter"/>
</dbReference>
<dbReference type="FunFam" id="3.40.50.300:FF:000494">
    <property type="entry name" value="tRNA modification GTPase MnmE"/>
    <property type="match status" value="1"/>
</dbReference>
<evidence type="ECO:0000256" key="3">
    <source>
        <dbReference type="ARBA" id="ARBA00022694"/>
    </source>
</evidence>
<dbReference type="AlphaFoldDB" id="A0A9D1TZL9"/>
<dbReference type="GO" id="GO:0042802">
    <property type="term" value="F:identical protein binding"/>
    <property type="evidence" value="ECO:0007669"/>
    <property type="project" value="UniProtKB-ARBA"/>
</dbReference>
<dbReference type="CDD" id="cd14858">
    <property type="entry name" value="TrmE_N"/>
    <property type="match status" value="1"/>
</dbReference>
<evidence type="ECO:0000256" key="6">
    <source>
        <dbReference type="ARBA" id="ARBA00022801"/>
    </source>
</evidence>
<feature type="binding site" evidence="10">
    <location>
        <begin position="231"/>
        <end position="236"/>
    </location>
    <ligand>
        <name>GTP</name>
        <dbReference type="ChEBI" id="CHEBI:37565"/>
    </ligand>
</feature>
<dbReference type="Gene3D" id="3.40.50.300">
    <property type="entry name" value="P-loop containing nucleotide triphosphate hydrolases"/>
    <property type="match status" value="1"/>
</dbReference>
<keyword evidence="7 10" id="KW-0460">Magnesium</keyword>
<feature type="domain" description="TrmE-type G" evidence="12">
    <location>
        <begin position="221"/>
        <end position="380"/>
    </location>
</feature>